<dbReference type="PROSITE" id="PS51186">
    <property type="entry name" value="GNAT"/>
    <property type="match status" value="1"/>
</dbReference>
<feature type="domain" description="N-acetyltransferase" evidence="2">
    <location>
        <begin position="183"/>
        <end position="330"/>
    </location>
</feature>
<sequence>MEKESERDEEYFDLYDKNRNLLGKKHRRGDKIGDGEYHLVVHVCIFNHKNELLIQQRQPFKKGWPNLWDLSVGGAAMAGEDSQRAAERETREEIGLEIDLTNIRPHFTVNFENGFDDYYFITKDISIEDLTLQPEEVRAVKWVNKEELLAMQKSGVMIPFYFLDKIFDIKNAYGSILTEREPIEIKYATEEHLDSWMNLVEIVRWNFPGLETEELLEEYKNTVRKNIKRRSAICALQHHQVVGILLFSTNHNMLSCLAVHPDYRRRGIATRLVIEMMCNLNKEKEIVVETFREEDEKGEEARAFYQHMGFVEGELCQEMNYPLQRFKKLPN</sequence>
<dbReference type="CDD" id="cd04693">
    <property type="entry name" value="NUDIX_Hydrolase"/>
    <property type="match status" value="1"/>
</dbReference>
<dbReference type="PANTHER" id="PTHR10885">
    <property type="entry name" value="ISOPENTENYL-DIPHOSPHATE DELTA-ISOMERASE"/>
    <property type="match status" value="1"/>
</dbReference>
<protein>
    <submittedName>
        <fullName evidence="4">NUDIX hydrolase</fullName>
    </submittedName>
</protein>
<evidence type="ECO:0000313" key="4">
    <source>
        <dbReference type="EMBL" id="ABX41910.1"/>
    </source>
</evidence>
<dbReference type="PROSITE" id="PS51462">
    <property type="entry name" value="NUDIX"/>
    <property type="match status" value="1"/>
</dbReference>
<dbReference type="PROSITE" id="PS00893">
    <property type="entry name" value="NUDIX_BOX"/>
    <property type="match status" value="1"/>
</dbReference>
<dbReference type="SUPFAM" id="SSF55729">
    <property type="entry name" value="Acyl-CoA N-acyltransferases (Nat)"/>
    <property type="match status" value="1"/>
</dbReference>
<dbReference type="eggNOG" id="COG0456">
    <property type="taxonomic scope" value="Bacteria"/>
</dbReference>
<gene>
    <name evidence="4" type="ordered locus">Cphy_1536</name>
</gene>
<evidence type="ECO:0000256" key="1">
    <source>
        <dbReference type="ARBA" id="ARBA00022801"/>
    </source>
</evidence>
<dbReference type="RefSeq" id="WP_012199564.1">
    <property type="nucleotide sequence ID" value="NC_010001.1"/>
</dbReference>
<dbReference type="eggNOG" id="COG1443">
    <property type="taxonomic scope" value="Bacteria"/>
</dbReference>
<dbReference type="InterPro" id="IPR015797">
    <property type="entry name" value="NUDIX_hydrolase-like_dom_sf"/>
</dbReference>
<evidence type="ECO:0000259" key="2">
    <source>
        <dbReference type="PROSITE" id="PS51186"/>
    </source>
</evidence>
<organism evidence="4 5">
    <name type="scientific">Lachnoclostridium phytofermentans (strain ATCC 700394 / DSM 18823 / ISDg)</name>
    <name type="common">Clostridium phytofermentans</name>
    <dbReference type="NCBI Taxonomy" id="357809"/>
    <lineage>
        <taxon>Bacteria</taxon>
        <taxon>Bacillati</taxon>
        <taxon>Bacillota</taxon>
        <taxon>Clostridia</taxon>
        <taxon>Lachnospirales</taxon>
        <taxon>Lachnospiraceae</taxon>
    </lineage>
</organism>
<dbReference type="GO" id="GO:0016747">
    <property type="term" value="F:acyltransferase activity, transferring groups other than amino-acyl groups"/>
    <property type="evidence" value="ECO:0007669"/>
    <property type="project" value="InterPro"/>
</dbReference>
<dbReference type="InterPro" id="IPR000086">
    <property type="entry name" value="NUDIX_hydrolase_dom"/>
</dbReference>
<dbReference type="InterPro" id="IPR020084">
    <property type="entry name" value="NUDIX_hydrolase_CS"/>
</dbReference>
<dbReference type="Gene3D" id="3.40.630.30">
    <property type="match status" value="1"/>
</dbReference>
<dbReference type="EMBL" id="CP000885">
    <property type="protein sequence ID" value="ABX41910.1"/>
    <property type="molecule type" value="Genomic_DNA"/>
</dbReference>
<keyword evidence="1 4" id="KW-0378">Hydrolase</keyword>
<feature type="domain" description="Nudix hydrolase" evidence="3">
    <location>
        <begin position="36"/>
        <end position="165"/>
    </location>
</feature>
<evidence type="ECO:0000259" key="3">
    <source>
        <dbReference type="PROSITE" id="PS51462"/>
    </source>
</evidence>
<dbReference type="SUPFAM" id="SSF55811">
    <property type="entry name" value="Nudix"/>
    <property type="match status" value="1"/>
</dbReference>
<dbReference type="STRING" id="357809.Cphy_1536"/>
<dbReference type="AlphaFoldDB" id="A9KQJ7"/>
<dbReference type="Gene3D" id="3.90.79.10">
    <property type="entry name" value="Nucleoside Triphosphate Pyrophosphohydrolase"/>
    <property type="match status" value="1"/>
</dbReference>
<dbReference type="InterPro" id="IPR000182">
    <property type="entry name" value="GNAT_dom"/>
</dbReference>
<dbReference type="InterPro" id="IPR016181">
    <property type="entry name" value="Acyl_CoA_acyltransferase"/>
</dbReference>
<evidence type="ECO:0000313" key="5">
    <source>
        <dbReference type="Proteomes" id="UP000000370"/>
    </source>
</evidence>
<accession>A9KQJ7</accession>
<dbReference type="Proteomes" id="UP000000370">
    <property type="component" value="Chromosome"/>
</dbReference>
<dbReference type="Pfam" id="PF13508">
    <property type="entry name" value="Acetyltransf_7"/>
    <property type="match status" value="1"/>
</dbReference>
<dbReference type="CDD" id="cd04301">
    <property type="entry name" value="NAT_SF"/>
    <property type="match status" value="1"/>
</dbReference>
<dbReference type="KEGG" id="cpy:Cphy_1536"/>
<dbReference type="Pfam" id="PF00293">
    <property type="entry name" value="NUDIX"/>
    <property type="match status" value="1"/>
</dbReference>
<name>A9KQJ7_LACP7</name>
<keyword evidence="5" id="KW-1185">Reference proteome</keyword>
<dbReference type="PANTHER" id="PTHR10885:SF0">
    <property type="entry name" value="ISOPENTENYL-DIPHOSPHATE DELTA-ISOMERASE"/>
    <property type="match status" value="1"/>
</dbReference>
<dbReference type="GO" id="GO:0016787">
    <property type="term" value="F:hydrolase activity"/>
    <property type="evidence" value="ECO:0007669"/>
    <property type="project" value="UniProtKB-KW"/>
</dbReference>
<reference evidence="5" key="1">
    <citation type="submission" date="2007-11" db="EMBL/GenBank/DDBJ databases">
        <title>Complete genome sequence of Clostridium phytofermentans ISDg.</title>
        <authorList>
            <person name="Leschine S.B."/>
            <person name="Warnick T.A."/>
            <person name="Blanchard J.L."/>
            <person name="Schnell D.J."/>
            <person name="Petit E.L."/>
            <person name="LaTouf W.G."/>
            <person name="Copeland A."/>
            <person name="Lucas S."/>
            <person name="Lapidus A."/>
            <person name="Barry K."/>
            <person name="Glavina del Rio T."/>
            <person name="Dalin E."/>
            <person name="Tice H."/>
            <person name="Pitluck S."/>
            <person name="Kiss H."/>
            <person name="Brettin T."/>
            <person name="Bruce D."/>
            <person name="Detter J.C."/>
            <person name="Han C."/>
            <person name="Kuske C."/>
            <person name="Schmutz J."/>
            <person name="Larimer F."/>
            <person name="Land M."/>
            <person name="Hauser L."/>
            <person name="Kyrpides N."/>
            <person name="Kim E.A."/>
            <person name="Richardson P."/>
        </authorList>
    </citation>
    <scope>NUCLEOTIDE SEQUENCE [LARGE SCALE GENOMIC DNA]</scope>
    <source>
        <strain evidence="5">ATCC 700394 / DSM 18823 / ISDg</strain>
    </source>
</reference>
<proteinExistence type="predicted"/>
<dbReference type="HOGENOM" id="CLU_838736_0_0_9"/>